<evidence type="ECO:0000313" key="1">
    <source>
        <dbReference type="EMBL" id="KAG5581562.1"/>
    </source>
</evidence>
<comment type="caution">
    <text evidence="1">The sequence shown here is derived from an EMBL/GenBank/DDBJ whole genome shotgun (WGS) entry which is preliminary data.</text>
</comment>
<proteinExistence type="predicted"/>
<dbReference type="OrthoDB" id="1104553at2759"/>
<accession>A0A9J5X0R2</accession>
<name>A0A9J5X0R2_SOLCO</name>
<sequence length="85" mass="9422">MEESCRSDSPLSSESCIDVLTRSNSGESSSLIIENFKHDLVQTGNVTTYLEFIIQGDGKIDHDVTLHVDVGLMRWMLAYGVLSDD</sequence>
<keyword evidence="2" id="KW-1185">Reference proteome</keyword>
<dbReference type="EMBL" id="JACXVP010000010">
    <property type="protein sequence ID" value="KAG5581562.1"/>
    <property type="molecule type" value="Genomic_DNA"/>
</dbReference>
<dbReference type="Proteomes" id="UP000824120">
    <property type="component" value="Chromosome 10"/>
</dbReference>
<organism evidence="1 2">
    <name type="scientific">Solanum commersonii</name>
    <name type="common">Commerson's wild potato</name>
    <name type="synonym">Commerson's nightshade</name>
    <dbReference type="NCBI Taxonomy" id="4109"/>
    <lineage>
        <taxon>Eukaryota</taxon>
        <taxon>Viridiplantae</taxon>
        <taxon>Streptophyta</taxon>
        <taxon>Embryophyta</taxon>
        <taxon>Tracheophyta</taxon>
        <taxon>Spermatophyta</taxon>
        <taxon>Magnoliopsida</taxon>
        <taxon>eudicotyledons</taxon>
        <taxon>Gunneridae</taxon>
        <taxon>Pentapetalae</taxon>
        <taxon>asterids</taxon>
        <taxon>lamiids</taxon>
        <taxon>Solanales</taxon>
        <taxon>Solanaceae</taxon>
        <taxon>Solanoideae</taxon>
        <taxon>Solaneae</taxon>
        <taxon>Solanum</taxon>
    </lineage>
</organism>
<dbReference type="AlphaFoldDB" id="A0A9J5X0R2"/>
<protein>
    <submittedName>
        <fullName evidence="1">Uncharacterized protein</fullName>
    </submittedName>
</protein>
<gene>
    <name evidence="1" type="ORF">H5410_052189</name>
</gene>
<evidence type="ECO:0000313" key="2">
    <source>
        <dbReference type="Proteomes" id="UP000824120"/>
    </source>
</evidence>
<reference evidence="1 2" key="1">
    <citation type="submission" date="2020-09" db="EMBL/GenBank/DDBJ databases">
        <title>De no assembly of potato wild relative species, Solanum commersonii.</title>
        <authorList>
            <person name="Cho K."/>
        </authorList>
    </citation>
    <scope>NUCLEOTIDE SEQUENCE [LARGE SCALE GENOMIC DNA]</scope>
    <source>
        <strain evidence="1">LZ3.2</strain>
        <tissue evidence="1">Leaf</tissue>
    </source>
</reference>